<name>A0A8H6F568_CANAX</name>
<evidence type="ECO:0000313" key="3">
    <source>
        <dbReference type="Proteomes" id="UP000536275"/>
    </source>
</evidence>
<dbReference type="SUPFAM" id="SSF49879">
    <property type="entry name" value="SMAD/FHA domain"/>
    <property type="match status" value="1"/>
</dbReference>
<feature type="compositionally biased region" description="Polar residues" evidence="1">
    <location>
        <begin position="403"/>
        <end position="423"/>
    </location>
</feature>
<feature type="region of interest" description="Disordered" evidence="1">
    <location>
        <begin position="587"/>
        <end position="663"/>
    </location>
</feature>
<dbReference type="InterPro" id="IPR008984">
    <property type="entry name" value="SMAD_FHA_dom_sf"/>
</dbReference>
<gene>
    <name evidence="2" type="ORF">FOB64_002052</name>
</gene>
<comment type="caution">
    <text evidence="2">The sequence shown here is derived from an EMBL/GenBank/DDBJ whole genome shotgun (WGS) entry which is preliminary data.</text>
</comment>
<organism evidence="2 3">
    <name type="scientific">Candida albicans</name>
    <name type="common">Yeast</name>
    <dbReference type="NCBI Taxonomy" id="5476"/>
    <lineage>
        <taxon>Eukaryota</taxon>
        <taxon>Fungi</taxon>
        <taxon>Dikarya</taxon>
        <taxon>Ascomycota</taxon>
        <taxon>Saccharomycotina</taxon>
        <taxon>Pichiomycetes</taxon>
        <taxon>Debaryomycetaceae</taxon>
        <taxon>Candida/Lodderomyces clade</taxon>
        <taxon>Candida</taxon>
    </lineage>
</organism>
<proteinExistence type="predicted"/>
<protein>
    <submittedName>
        <fullName evidence="2">BRCA1 C Terminus (BRCT) domain family protein</fullName>
    </submittedName>
</protein>
<feature type="compositionally biased region" description="Low complexity" evidence="1">
    <location>
        <begin position="463"/>
        <end position="473"/>
    </location>
</feature>
<feature type="region of interest" description="Disordered" evidence="1">
    <location>
        <begin position="463"/>
        <end position="533"/>
    </location>
</feature>
<feature type="compositionally biased region" description="Basic and acidic residues" evidence="1">
    <location>
        <begin position="651"/>
        <end position="663"/>
    </location>
</feature>
<feature type="compositionally biased region" description="Acidic residues" evidence="1">
    <location>
        <begin position="637"/>
        <end position="650"/>
    </location>
</feature>
<feature type="region of interest" description="Disordered" evidence="1">
    <location>
        <begin position="338"/>
        <end position="360"/>
    </location>
</feature>
<feature type="compositionally biased region" description="Basic residues" evidence="1">
    <location>
        <begin position="603"/>
        <end position="616"/>
    </location>
</feature>
<feature type="region of interest" description="Disordered" evidence="1">
    <location>
        <begin position="373"/>
        <end position="423"/>
    </location>
</feature>
<feature type="compositionally biased region" description="Acidic residues" evidence="1">
    <location>
        <begin position="500"/>
        <end position="510"/>
    </location>
</feature>
<feature type="compositionally biased region" description="Low complexity" evidence="1">
    <location>
        <begin position="375"/>
        <end position="390"/>
    </location>
</feature>
<feature type="compositionally biased region" description="Basic and acidic residues" evidence="1">
    <location>
        <begin position="519"/>
        <end position="530"/>
    </location>
</feature>
<sequence length="663" mass="76409">MWITYHKDDPRGEYKHLSPETNYTVGRDENTDIKFWSPKVSRELIELITGPNIGSDKTLLIIRICSRAKTIINGKTYKLLSKDSKPEEIDFTNEFKLKIETIPQIDKQTGQIITQDTPLFIEWIPFKLYISANEKCDQNHYKTIIKDHGIDIQIVDNIMDATHYYYDSDNNDIKEEEQKDEFKLAIIKGIPVLNSQWLQKVLGHDNEDGYNSVKDWLLDIDYKKYLPKKDDHYLPKSYRLKPLNNVKLVSLERINWLETIIIDFKVLIQQQEDVLKSKIGDNQFILIVPTTMATTLNRHNFQTLTEDQLWQSIKKGSISDLPKNSFNQLKRTSTTMLASDDKSVTTQTPEVAAPSGRKRRKYEKVDRLHFFSLGTTTPTTTTTPVPSTRDPSPKVSILDTDNKSTSPELNSQKINTSGDNDSITQEITQLSDPIKKISTIKQNQKVLNSHTQSRKINQEDALNSLGDSNLSSSTDQLARKSKPDSNSQKSSSNFPSIKNEEEEQEDEEEIPAIGSKRKNKDETTNDDQKPFKIPKFTPKVSLVDAVLKVQELNKSSNLDLESEFEINENLQNLAIVEIVDLVNPRNRRNKNKSVDDDTESRYAGRKNFKKFKKNKKLSSNNNNNNRRRIGLYTVEDNSNEDEDDEDEEQNDTTRDENHYKGYF</sequence>
<reference evidence="2 3" key="1">
    <citation type="submission" date="2020-03" db="EMBL/GenBank/DDBJ databases">
        <title>FDA dAtabase for Regulatory Grade micrObial Sequences (FDA-ARGOS): Supporting development and validation of Infectious Disease Dx tests.</title>
        <authorList>
            <person name="Campos J."/>
            <person name="Goldberg B."/>
            <person name="Tallon L."/>
            <person name="Sadzewicz L."/>
            <person name="Vavikolanu K."/>
            <person name="Mehta A."/>
            <person name="Aluvathingal J."/>
            <person name="Nadendla S."/>
            <person name="Nandy P."/>
            <person name="Geyer C."/>
            <person name="Yan Y."/>
            <person name="Sichtig H."/>
        </authorList>
    </citation>
    <scope>NUCLEOTIDE SEQUENCE [LARGE SCALE GENOMIC DNA]</scope>
    <source>
        <strain evidence="2 3">FDAARGOS_656</strain>
    </source>
</reference>
<accession>A0A8H6F568</accession>
<dbReference type="Proteomes" id="UP000536275">
    <property type="component" value="Unassembled WGS sequence"/>
</dbReference>
<dbReference type="AlphaFoldDB" id="A0A8H6F568"/>
<feature type="compositionally biased region" description="Low complexity" evidence="1">
    <location>
        <begin position="484"/>
        <end position="497"/>
    </location>
</feature>
<evidence type="ECO:0000256" key="1">
    <source>
        <dbReference type="SAM" id="MobiDB-lite"/>
    </source>
</evidence>
<dbReference type="EMBL" id="JABWAD010000022">
    <property type="protein sequence ID" value="KAF6070994.1"/>
    <property type="molecule type" value="Genomic_DNA"/>
</dbReference>
<evidence type="ECO:0000313" key="2">
    <source>
        <dbReference type="EMBL" id="KAF6070994.1"/>
    </source>
</evidence>
<feature type="compositionally biased region" description="Basic and acidic residues" evidence="1">
    <location>
        <begin position="592"/>
        <end position="602"/>
    </location>
</feature>